<dbReference type="EMBL" id="JBHFNT010000141">
    <property type="protein sequence ID" value="MFB2836213.1"/>
    <property type="molecule type" value="Genomic_DNA"/>
</dbReference>
<organism evidence="1 2">
    <name type="scientific">Floridaenema evergladense BLCC-F167</name>
    <dbReference type="NCBI Taxonomy" id="3153639"/>
    <lineage>
        <taxon>Bacteria</taxon>
        <taxon>Bacillati</taxon>
        <taxon>Cyanobacteriota</taxon>
        <taxon>Cyanophyceae</taxon>
        <taxon>Oscillatoriophycideae</taxon>
        <taxon>Aerosakkonematales</taxon>
        <taxon>Aerosakkonemataceae</taxon>
        <taxon>Floridanema</taxon>
        <taxon>Floridanema evergladense</taxon>
    </lineage>
</organism>
<accession>A0ABV4WM94</accession>
<evidence type="ECO:0000313" key="1">
    <source>
        <dbReference type="EMBL" id="MFB2836213.1"/>
    </source>
</evidence>
<keyword evidence="2" id="KW-1185">Reference proteome</keyword>
<reference evidence="1 2" key="1">
    <citation type="submission" date="2024-09" db="EMBL/GenBank/DDBJ databases">
        <title>Floridaenema gen nov. (Aerosakkonemataceae, Aerosakkonematales ord. nov., Cyanobacteria) from benthic tropical and subtropical fresh waters, with the description of four new species.</title>
        <authorList>
            <person name="Moretto J.A."/>
            <person name="Berthold D.E."/>
            <person name="Lefler F.W."/>
            <person name="Huang I.-S."/>
            <person name="Laughinghouse H. IV."/>
        </authorList>
    </citation>
    <scope>NUCLEOTIDE SEQUENCE [LARGE SCALE GENOMIC DNA]</scope>
    <source>
        <strain evidence="1 2">BLCC-F167</strain>
    </source>
</reference>
<proteinExistence type="predicted"/>
<sequence>MTKEITADDWKLVDEIAEEVLEDFLSLNKAELDKFEDFIVNPKKLFLHYCNYNSEHDCKVIERDKRCRLCGATDNLQVYHNQLSLFVAVQRPTFNENAVS</sequence>
<comment type="caution">
    <text evidence="1">The sequence shown here is derived from an EMBL/GenBank/DDBJ whole genome shotgun (WGS) entry which is preliminary data.</text>
</comment>
<evidence type="ECO:0000313" key="2">
    <source>
        <dbReference type="Proteomes" id="UP001576780"/>
    </source>
</evidence>
<gene>
    <name evidence="1" type="ORF">ACE1CA_16895</name>
</gene>
<dbReference type="Proteomes" id="UP001576780">
    <property type="component" value="Unassembled WGS sequence"/>
</dbReference>
<name>A0ABV4WM94_9CYAN</name>
<dbReference type="RefSeq" id="WP_413278602.1">
    <property type="nucleotide sequence ID" value="NZ_JBHFNT010000141.1"/>
</dbReference>
<protein>
    <submittedName>
        <fullName evidence="1">Uncharacterized protein</fullName>
    </submittedName>
</protein>